<dbReference type="Proteomes" id="UP001595796">
    <property type="component" value="Unassembled WGS sequence"/>
</dbReference>
<dbReference type="Pfam" id="PF04314">
    <property type="entry name" value="PCuAC"/>
    <property type="match status" value="1"/>
</dbReference>
<evidence type="ECO:0000313" key="2">
    <source>
        <dbReference type="EMBL" id="MFC5069507.1"/>
    </source>
</evidence>
<dbReference type="PANTHER" id="PTHR36302">
    <property type="entry name" value="BLR7088 PROTEIN"/>
    <property type="match status" value="1"/>
</dbReference>
<dbReference type="Gene3D" id="2.60.40.1890">
    <property type="entry name" value="PCu(A)C copper chaperone"/>
    <property type="match status" value="1"/>
</dbReference>
<dbReference type="InterPro" id="IPR007410">
    <property type="entry name" value="LpqE-like"/>
</dbReference>
<dbReference type="RefSeq" id="WP_114958329.1">
    <property type="nucleotide sequence ID" value="NZ_JBHSJF010000008.1"/>
</dbReference>
<feature type="chain" id="PRO_5046517447" evidence="1">
    <location>
        <begin position="25"/>
        <end position="165"/>
    </location>
</feature>
<dbReference type="SUPFAM" id="SSF110087">
    <property type="entry name" value="DR1885-like metal-binding protein"/>
    <property type="match status" value="1"/>
</dbReference>
<proteinExistence type="predicted"/>
<dbReference type="EMBL" id="JBHSJF010000008">
    <property type="protein sequence ID" value="MFC5069507.1"/>
    <property type="molecule type" value="Genomic_DNA"/>
</dbReference>
<comment type="caution">
    <text evidence="2">The sequence shown here is derived from an EMBL/GenBank/DDBJ whole genome shotgun (WGS) entry which is preliminary data.</text>
</comment>
<feature type="signal peptide" evidence="1">
    <location>
        <begin position="1"/>
        <end position="24"/>
    </location>
</feature>
<dbReference type="InterPro" id="IPR058248">
    <property type="entry name" value="Lxx211020-like"/>
</dbReference>
<reference evidence="3" key="1">
    <citation type="journal article" date="2019" name="Int. J. Syst. Evol. Microbiol.">
        <title>The Global Catalogue of Microorganisms (GCM) 10K type strain sequencing project: providing services to taxonomists for standard genome sequencing and annotation.</title>
        <authorList>
            <consortium name="The Broad Institute Genomics Platform"/>
            <consortium name="The Broad Institute Genome Sequencing Center for Infectious Disease"/>
            <person name="Wu L."/>
            <person name="Ma J."/>
        </authorList>
    </citation>
    <scope>NUCLEOTIDE SEQUENCE [LARGE SCALE GENOMIC DNA]</scope>
    <source>
        <strain evidence="3">CGMCC 1.16444</strain>
    </source>
</reference>
<protein>
    <submittedName>
        <fullName evidence="2">Copper chaperone PCu(A)C</fullName>
    </submittedName>
</protein>
<dbReference type="InterPro" id="IPR036182">
    <property type="entry name" value="PCuAC_sf"/>
</dbReference>
<evidence type="ECO:0000313" key="3">
    <source>
        <dbReference type="Proteomes" id="UP001595796"/>
    </source>
</evidence>
<accession>A0ABV9Z712</accession>
<evidence type="ECO:0000256" key="1">
    <source>
        <dbReference type="SAM" id="SignalP"/>
    </source>
</evidence>
<keyword evidence="3" id="KW-1185">Reference proteome</keyword>
<name>A0ABV9Z712_9HYPH</name>
<gene>
    <name evidence="2" type="ORF">ACFPFW_15930</name>
</gene>
<dbReference type="PANTHER" id="PTHR36302:SF1">
    <property type="entry name" value="COPPER CHAPERONE PCU(A)C"/>
    <property type="match status" value="1"/>
</dbReference>
<organism evidence="2 3">
    <name type="scientific">Flaviflagellibacter deserti</name>
    <dbReference type="NCBI Taxonomy" id="2267266"/>
    <lineage>
        <taxon>Bacteria</taxon>
        <taxon>Pseudomonadati</taxon>
        <taxon>Pseudomonadota</taxon>
        <taxon>Alphaproteobacteria</taxon>
        <taxon>Hyphomicrobiales</taxon>
        <taxon>Flaviflagellibacter</taxon>
    </lineage>
</organism>
<sequence length="165" mass="17473">MSFLNGRRRGLILSAFLLATPVFAHGYKAGTLEISHPWSRETPPSATTGVGYLSIHNSGTDADRLVSIETAAAQKVEVHESTVENGVAKMRPVGPLEIPAGGDVTLKPGGLHLMMVGLKEGLAEGERVPATLVFEKAGRVDIEFEVDSMGAKGPDAKTDVGHQHH</sequence>
<keyword evidence="1" id="KW-0732">Signal</keyword>